<organism evidence="1 2">
    <name type="scientific">Dendrobium catenatum</name>
    <dbReference type="NCBI Taxonomy" id="906689"/>
    <lineage>
        <taxon>Eukaryota</taxon>
        <taxon>Viridiplantae</taxon>
        <taxon>Streptophyta</taxon>
        <taxon>Embryophyta</taxon>
        <taxon>Tracheophyta</taxon>
        <taxon>Spermatophyta</taxon>
        <taxon>Magnoliopsida</taxon>
        <taxon>Liliopsida</taxon>
        <taxon>Asparagales</taxon>
        <taxon>Orchidaceae</taxon>
        <taxon>Epidendroideae</taxon>
        <taxon>Malaxideae</taxon>
        <taxon>Dendrobiinae</taxon>
        <taxon>Dendrobium</taxon>
    </lineage>
</organism>
<reference evidence="1 2" key="1">
    <citation type="journal article" date="2016" name="Sci. Rep.">
        <title>The Dendrobium catenatum Lindl. genome sequence provides insights into polysaccharide synthase, floral development and adaptive evolution.</title>
        <authorList>
            <person name="Zhang G.Q."/>
            <person name="Xu Q."/>
            <person name="Bian C."/>
            <person name="Tsai W.C."/>
            <person name="Yeh C.M."/>
            <person name="Liu K.W."/>
            <person name="Yoshida K."/>
            <person name="Zhang L.S."/>
            <person name="Chang S.B."/>
            <person name="Chen F."/>
            <person name="Shi Y."/>
            <person name="Su Y.Y."/>
            <person name="Zhang Y.Q."/>
            <person name="Chen L.J."/>
            <person name="Yin Y."/>
            <person name="Lin M."/>
            <person name="Huang H."/>
            <person name="Deng H."/>
            <person name="Wang Z.W."/>
            <person name="Zhu S.L."/>
            <person name="Zhao X."/>
            <person name="Deng C."/>
            <person name="Niu S.C."/>
            <person name="Huang J."/>
            <person name="Wang M."/>
            <person name="Liu G.H."/>
            <person name="Yang H.J."/>
            <person name="Xiao X.J."/>
            <person name="Hsiao Y.Y."/>
            <person name="Wu W.L."/>
            <person name="Chen Y.Y."/>
            <person name="Mitsuda N."/>
            <person name="Ohme-Takagi M."/>
            <person name="Luo Y.B."/>
            <person name="Van de Peer Y."/>
            <person name="Liu Z.J."/>
        </authorList>
    </citation>
    <scope>NUCLEOTIDE SEQUENCE [LARGE SCALE GENOMIC DNA]</scope>
    <source>
        <tissue evidence="1">The whole plant</tissue>
    </source>
</reference>
<gene>
    <name evidence="1" type="ORF">MA16_Dca023542</name>
</gene>
<accession>A0A2I0VHQ9</accession>
<reference evidence="1 2" key="2">
    <citation type="journal article" date="2017" name="Nature">
        <title>The Apostasia genome and the evolution of orchids.</title>
        <authorList>
            <person name="Zhang G.Q."/>
            <person name="Liu K.W."/>
            <person name="Li Z."/>
            <person name="Lohaus R."/>
            <person name="Hsiao Y.Y."/>
            <person name="Niu S.C."/>
            <person name="Wang J.Y."/>
            <person name="Lin Y.C."/>
            <person name="Xu Q."/>
            <person name="Chen L.J."/>
            <person name="Yoshida K."/>
            <person name="Fujiwara S."/>
            <person name="Wang Z.W."/>
            <person name="Zhang Y.Q."/>
            <person name="Mitsuda N."/>
            <person name="Wang M."/>
            <person name="Liu G.H."/>
            <person name="Pecoraro L."/>
            <person name="Huang H.X."/>
            <person name="Xiao X.J."/>
            <person name="Lin M."/>
            <person name="Wu X.Y."/>
            <person name="Wu W.L."/>
            <person name="Chen Y.Y."/>
            <person name="Chang S.B."/>
            <person name="Sakamoto S."/>
            <person name="Ohme-Takagi M."/>
            <person name="Yagi M."/>
            <person name="Zeng S.J."/>
            <person name="Shen C.Y."/>
            <person name="Yeh C.M."/>
            <person name="Luo Y.B."/>
            <person name="Tsai W.C."/>
            <person name="Van de Peer Y."/>
            <person name="Liu Z.J."/>
        </authorList>
    </citation>
    <scope>NUCLEOTIDE SEQUENCE [LARGE SCALE GENOMIC DNA]</scope>
    <source>
        <tissue evidence="1">The whole plant</tissue>
    </source>
</reference>
<dbReference type="AlphaFoldDB" id="A0A2I0VHQ9"/>
<sequence>MVMPLSSRKENRIFSSCEFDYITFADNCIQSYGVIPRPTWVTTEFGCHVCLKINILQELYTI</sequence>
<keyword evidence="1" id="KW-0645">Protease</keyword>
<keyword evidence="2" id="KW-1185">Reference proteome</keyword>
<protein>
    <submittedName>
        <fullName evidence="1">Lysosomal Pro-X carboxypeptidase</fullName>
    </submittedName>
</protein>
<evidence type="ECO:0000313" key="2">
    <source>
        <dbReference type="Proteomes" id="UP000233837"/>
    </source>
</evidence>
<dbReference type="GO" id="GO:0004180">
    <property type="term" value="F:carboxypeptidase activity"/>
    <property type="evidence" value="ECO:0007669"/>
    <property type="project" value="UniProtKB-KW"/>
</dbReference>
<keyword evidence="1" id="KW-0378">Hydrolase</keyword>
<name>A0A2I0VHQ9_9ASPA</name>
<evidence type="ECO:0000313" key="1">
    <source>
        <dbReference type="EMBL" id="PKU62941.1"/>
    </source>
</evidence>
<proteinExistence type="predicted"/>
<dbReference type="STRING" id="906689.A0A2I0VHQ9"/>
<keyword evidence="1" id="KW-0121">Carboxypeptidase</keyword>
<dbReference type="Proteomes" id="UP000233837">
    <property type="component" value="Unassembled WGS sequence"/>
</dbReference>
<dbReference type="EMBL" id="KZ503556">
    <property type="protein sequence ID" value="PKU62941.1"/>
    <property type="molecule type" value="Genomic_DNA"/>
</dbReference>